<dbReference type="Pfam" id="PF01551">
    <property type="entry name" value="Peptidase_M23"/>
    <property type="match status" value="1"/>
</dbReference>
<gene>
    <name evidence="2" type="ORF">NSCAC_0302</name>
</gene>
<dbReference type="Gene3D" id="2.70.70.10">
    <property type="entry name" value="Glucose Permease (Domain IIA)"/>
    <property type="match status" value="1"/>
</dbReference>
<keyword evidence="3" id="KW-1185">Reference proteome</keyword>
<dbReference type="FunFam" id="2.70.70.10:FF:000019">
    <property type="entry name" value="M23 family peptidase"/>
    <property type="match status" value="1"/>
</dbReference>
<dbReference type="CDD" id="cd12797">
    <property type="entry name" value="M23_peptidase"/>
    <property type="match status" value="1"/>
</dbReference>
<dbReference type="EMBL" id="LR778175">
    <property type="protein sequence ID" value="CAB1274704.1"/>
    <property type="molecule type" value="Genomic_DNA"/>
</dbReference>
<dbReference type="InterPro" id="IPR011055">
    <property type="entry name" value="Dup_hybrid_motif"/>
</dbReference>
<dbReference type="KEGG" id="ntg:NSCAC_0302"/>
<dbReference type="PANTHER" id="PTHR21666">
    <property type="entry name" value="PEPTIDASE-RELATED"/>
    <property type="match status" value="1"/>
</dbReference>
<organism evidence="2 3">
    <name type="scientific">Candidatus Nitrosacidococcus tergens</name>
    <dbReference type="NCBI Taxonomy" id="553981"/>
    <lineage>
        <taxon>Bacteria</taxon>
        <taxon>Pseudomonadati</taxon>
        <taxon>Pseudomonadota</taxon>
        <taxon>Gammaproteobacteria</taxon>
        <taxon>Chromatiales</taxon>
        <taxon>Chromatiaceae</taxon>
        <taxon>Candidatus Nitrosacidococcus</taxon>
    </lineage>
</organism>
<dbReference type="InterPro" id="IPR016047">
    <property type="entry name" value="M23ase_b-sheet_dom"/>
</dbReference>
<dbReference type="SUPFAM" id="SSF51261">
    <property type="entry name" value="Duplicated hybrid motif"/>
    <property type="match status" value="1"/>
</dbReference>
<evidence type="ECO:0000259" key="1">
    <source>
        <dbReference type="Pfam" id="PF01551"/>
    </source>
</evidence>
<dbReference type="Proteomes" id="UP000516072">
    <property type="component" value="Chromosome"/>
</dbReference>
<feature type="domain" description="M23ase beta-sheet core" evidence="1">
    <location>
        <begin position="166"/>
        <end position="261"/>
    </location>
</feature>
<reference evidence="2 3" key="1">
    <citation type="submission" date="2020-03" db="EMBL/GenBank/DDBJ databases">
        <authorList>
            <person name="Picone N."/>
        </authorList>
    </citation>
    <scope>NUCLEOTIDE SEQUENCE [LARGE SCALE GENOMIC DNA]</scope>
    <source>
        <strain evidence="2">NSCAC1</strain>
    </source>
</reference>
<protein>
    <submittedName>
        <fullName evidence="2">Peptidase M23</fullName>
    </submittedName>
</protein>
<dbReference type="PANTHER" id="PTHR21666:SF285">
    <property type="entry name" value="M23 FAMILY METALLOPEPTIDASE"/>
    <property type="match status" value="1"/>
</dbReference>
<dbReference type="AlphaFoldDB" id="A0A7G1Q8F5"/>
<dbReference type="InterPro" id="IPR050570">
    <property type="entry name" value="Cell_wall_metabolism_enzyme"/>
</dbReference>
<dbReference type="GO" id="GO:0004222">
    <property type="term" value="F:metalloendopeptidase activity"/>
    <property type="evidence" value="ECO:0007669"/>
    <property type="project" value="TreeGrafter"/>
</dbReference>
<sequence>MFSHLLRIFLIWGLSLQLGWAVELKGSLTQGGLVIGHTEPKAQVFLDNQPIQISESGLFLLGFGRDAKPNSVLEIILSNGTKETKKLNIIQREYKIQRINGVSESKVTPNNNHLARIQEEAALVKKARTTNDHRTDFLTGFIWPAEGPITGVYGSQRILNSKPKIPHYGVDIAAPAGTIVKAPAAGIVTLAHPNMFLSGGTLILDHGYGLSSAFLHLQQTLVRKGERVEQGTPIAKIGATGRVTGAHLDWRINLFQTRLDPQLLVPPMGRINKE</sequence>
<accession>A0A7G1Q8F5</accession>
<evidence type="ECO:0000313" key="2">
    <source>
        <dbReference type="EMBL" id="CAB1274704.1"/>
    </source>
</evidence>
<dbReference type="RefSeq" id="WP_232085956.1">
    <property type="nucleotide sequence ID" value="NZ_LR778175.1"/>
</dbReference>
<evidence type="ECO:0000313" key="3">
    <source>
        <dbReference type="Proteomes" id="UP000516072"/>
    </source>
</evidence>
<proteinExistence type="predicted"/>
<name>A0A7G1Q8F5_9GAMM</name>